<dbReference type="InterPro" id="IPR039426">
    <property type="entry name" value="TonB-dep_rcpt-like"/>
</dbReference>
<evidence type="ECO:0000313" key="10">
    <source>
        <dbReference type="EMBL" id="VAW23001.1"/>
    </source>
</evidence>
<evidence type="ECO:0000259" key="9">
    <source>
        <dbReference type="Pfam" id="PF00593"/>
    </source>
</evidence>
<dbReference type="GO" id="GO:0009279">
    <property type="term" value="C:cell outer membrane"/>
    <property type="evidence" value="ECO:0007669"/>
    <property type="project" value="UniProtKB-SubCell"/>
</dbReference>
<keyword evidence="4" id="KW-0732">Signal</keyword>
<protein>
    <submittedName>
        <fullName evidence="10">TonB-dependent receptor</fullName>
    </submittedName>
</protein>
<keyword evidence="5" id="KW-0798">TonB box</keyword>
<keyword evidence="8" id="KW-0998">Cell outer membrane</keyword>
<dbReference type="Pfam" id="PF00593">
    <property type="entry name" value="TonB_dep_Rec_b-barrel"/>
    <property type="match status" value="1"/>
</dbReference>
<evidence type="ECO:0000256" key="3">
    <source>
        <dbReference type="ARBA" id="ARBA00022692"/>
    </source>
</evidence>
<evidence type="ECO:0000256" key="1">
    <source>
        <dbReference type="ARBA" id="ARBA00004571"/>
    </source>
</evidence>
<evidence type="ECO:0000256" key="4">
    <source>
        <dbReference type="ARBA" id="ARBA00022729"/>
    </source>
</evidence>
<dbReference type="PANTHER" id="PTHR30069">
    <property type="entry name" value="TONB-DEPENDENT OUTER MEMBRANE RECEPTOR"/>
    <property type="match status" value="1"/>
</dbReference>
<reference evidence="10" key="1">
    <citation type="submission" date="2018-06" db="EMBL/GenBank/DDBJ databases">
        <authorList>
            <person name="Zhirakovskaya E."/>
        </authorList>
    </citation>
    <scope>NUCLEOTIDE SEQUENCE</scope>
</reference>
<dbReference type="InterPro" id="IPR036942">
    <property type="entry name" value="Beta-barrel_TonB_sf"/>
</dbReference>
<accession>A0A3B0TWC7</accession>
<evidence type="ECO:0000256" key="2">
    <source>
        <dbReference type="ARBA" id="ARBA00022448"/>
    </source>
</evidence>
<dbReference type="EMBL" id="UOEP01000183">
    <property type="protein sequence ID" value="VAW23001.1"/>
    <property type="molecule type" value="Genomic_DNA"/>
</dbReference>
<feature type="non-terminal residue" evidence="10">
    <location>
        <position position="1"/>
    </location>
</feature>
<dbReference type="Gene3D" id="2.40.170.20">
    <property type="entry name" value="TonB-dependent receptor, beta-barrel domain"/>
    <property type="match status" value="1"/>
</dbReference>
<keyword evidence="7 10" id="KW-0675">Receptor</keyword>
<gene>
    <name evidence="10" type="ORF">MNBD_BACTEROID01-2229</name>
</gene>
<keyword evidence="2" id="KW-0813">Transport</keyword>
<keyword evidence="6" id="KW-0472">Membrane</keyword>
<dbReference type="SUPFAM" id="SSF56935">
    <property type="entry name" value="Porins"/>
    <property type="match status" value="1"/>
</dbReference>
<organism evidence="10">
    <name type="scientific">hydrothermal vent metagenome</name>
    <dbReference type="NCBI Taxonomy" id="652676"/>
    <lineage>
        <taxon>unclassified sequences</taxon>
        <taxon>metagenomes</taxon>
        <taxon>ecological metagenomes</taxon>
    </lineage>
</organism>
<dbReference type="AlphaFoldDB" id="A0A3B0TWC7"/>
<dbReference type="GO" id="GO:0044718">
    <property type="term" value="P:siderophore transmembrane transport"/>
    <property type="evidence" value="ECO:0007669"/>
    <property type="project" value="TreeGrafter"/>
</dbReference>
<feature type="domain" description="TonB-dependent receptor-like beta-barrel" evidence="9">
    <location>
        <begin position="13"/>
        <end position="337"/>
    </location>
</feature>
<keyword evidence="3" id="KW-0812">Transmembrane</keyword>
<evidence type="ECO:0000256" key="8">
    <source>
        <dbReference type="ARBA" id="ARBA00023237"/>
    </source>
</evidence>
<comment type="subcellular location">
    <subcellularLocation>
        <location evidence="1">Cell outer membrane</location>
        <topology evidence="1">Multi-pass membrane protein</topology>
    </subcellularLocation>
</comment>
<dbReference type="InterPro" id="IPR000531">
    <property type="entry name" value="Beta-barrel_TonB"/>
</dbReference>
<evidence type="ECO:0000256" key="6">
    <source>
        <dbReference type="ARBA" id="ARBA00023136"/>
    </source>
</evidence>
<evidence type="ECO:0000256" key="5">
    <source>
        <dbReference type="ARBA" id="ARBA00023077"/>
    </source>
</evidence>
<proteinExistence type="predicted"/>
<dbReference type="PANTHER" id="PTHR30069:SF29">
    <property type="entry name" value="HEMOGLOBIN AND HEMOGLOBIN-HAPTOGLOBIN-BINDING PROTEIN 1-RELATED"/>
    <property type="match status" value="1"/>
</dbReference>
<name>A0A3B0TWC7_9ZZZZ</name>
<sequence>GERTVGETSNITPIYTNDERALEFGIYAGSEYSLSDRLKVEGGIRLSGMFAFGDGKKYVYAPGLPYDEDNIVDTIFSGRNSVEATYLNPEFRLSANYTINRNSSFKMSYNKTAQYIHMLTNTTAISPTDTWKLSDAYLLPETGQQISAGYFRNFKSNMIEASVEGFYKKIKNIKEYKAGANLLLNDHIETEILNGLGKSYGVEFSLEKKGGRVYGRIGYTYSRTLIKSITGFEEELINDGEYFPASYDKPHNLNILASLKALRRLIFSATVNYSTGRPITYPVAQYKLGDQVFLHYSKYNQYRIPDYFRMDFSVTIDGNLKLRKLVNGTFTFSLYNITARKNAYSVYFRSEGAKYEAYKLSIFGTIIPTLTYNFKF</sequence>
<evidence type="ECO:0000256" key="7">
    <source>
        <dbReference type="ARBA" id="ARBA00023170"/>
    </source>
</evidence>
<dbReference type="GO" id="GO:0015344">
    <property type="term" value="F:siderophore uptake transmembrane transporter activity"/>
    <property type="evidence" value="ECO:0007669"/>
    <property type="project" value="TreeGrafter"/>
</dbReference>